<comment type="caution">
    <text evidence="1">The sequence shown here is derived from an EMBL/GenBank/DDBJ whole genome shotgun (WGS) entry which is preliminary data.</text>
</comment>
<protein>
    <submittedName>
        <fullName evidence="1">Uncharacterized protein</fullName>
    </submittedName>
</protein>
<dbReference type="AlphaFoldDB" id="R9GXA9"/>
<evidence type="ECO:0000313" key="2">
    <source>
        <dbReference type="Proteomes" id="UP000014174"/>
    </source>
</evidence>
<dbReference type="EMBL" id="AQPN01000110">
    <property type="protein sequence ID" value="EOR93594.1"/>
    <property type="molecule type" value="Genomic_DNA"/>
</dbReference>
<gene>
    <name evidence="1" type="ORF">ADIARSV_3307</name>
</gene>
<dbReference type="RefSeq" id="WP_016196536.1">
    <property type="nucleotide sequence ID" value="NZ_AQPN01000110.1"/>
</dbReference>
<proteinExistence type="predicted"/>
<accession>R9GXA9</accession>
<organism evidence="1 2">
    <name type="scientific">Arcticibacter svalbardensis MN12-7</name>
    <dbReference type="NCBI Taxonomy" id="1150600"/>
    <lineage>
        <taxon>Bacteria</taxon>
        <taxon>Pseudomonadati</taxon>
        <taxon>Bacteroidota</taxon>
        <taxon>Sphingobacteriia</taxon>
        <taxon>Sphingobacteriales</taxon>
        <taxon>Sphingobacteriaceae</taxon>
        <taxon>Arcticibacter</taxon>
    </lineage>
</organism>
<dbReference type="OrthoDB" id="1036397at2"/>
<dbReference type="eggNOG" id="ENOG5032ED9">
    <property type="taxonomic scope" value="Bacteria"/>
</dbReference>
<dbReference type="Proteomes" id="UP000014174">
    <property type="component" value="Unassembled WGS sequence"/>
</dbReference>
<keyword evidence="2" id="KW-1185">Reference proteome</keyword>
<evidence type="ECO:0000313" key="1">
    <source>
        <dbReference type="EMBL" id="EOR93594.1"/>
    </source>
</evidence>
<reference evidence="1 2" key="1">
    <citation type="journal article" date="2013" name="Genome Announc.">
        <title>Draft Genome Sequence of Arcticibacter svalbardensis Strain MN12-7T, a Member of the Family Sphingobacteriaceae Isolated from an Arctic Soil Sample.</title>
        <authorList>
            <person name="Shivaji S."/>
            <person name="Ara S."/>
            <person name="Prasad S."/>
            <person name="Manasa B.P."/>
            <person name="Begum Z."/>
            <person name="Singh A."/>
            <person name="Kumar Pinnaka A."/>
        </authorList>
    </citation>
    <scope>NUCLEOTIDE SEQUENCE [LARGE SCALE GENOMIC DNA]</scope>
    <source>
        <strain evidence="1 2">MN12-7</strain>
    </source>
</reference>
<dbReference type="STRING" id="1150600.ADIARSV_3307"/>
<name>R9GXA9_9SPHI</name>
<sequence length="74" mass="8968">MENFNHILVFKTNIKTPADRETLKPLFEQHKSIKQWNVDLYDEDYVLRIISYTLNHQYIIKLLQVHGYDCEELT</sequence>